<comment type="subcellular location">
    <subcellularLocation>
        <location evidence="1">Membrane</location>
    </subcellularLocation>
</comment>
<dbReference type="InterPro" id="IPR000276">
    <property type="entry name" value="GPCR_Rhodpsn"/>
</dbReference>
<dbReference type="GO" id="GO:0004930">
    <property type="term" value="F:G protein-coupled receptor activity"/>
    <property type="evidence" value="ECO:0007669"/>
    <property type="project" value="InterPro"/>
</dbReference>
<evidence type="ECO:0000256" key="8">
    <source>
        <dbReference type="ARBA" id="ARBA00023136"/>
    </source>
</evidence>
<dbReference type="PROSITE" id="PS50262">
    <property type="entry name" value="G_PROTEIN_RECEP_F1_2"/>
    <property type="match status" value="1"/>
</dbReference>
<feature type="transmembrane region" description="Helical" evidence="9">
    <location>
        <begin position="21"/>
        <end position="41"/>
    </location>
</feature>
<sequence length="850" mass="96498">MSERPSKRDLHPRIADFYNGKSVFITGAAGFVGMILLEILLRTCPGIRSIYILIREKKGVKPEQRKEQLFQKVIFDQLKGEAMDKVRLVPGDVSKPDLGLSEDDTDRIIQDVSIVFHCAANLNFLKPVKFMMGTNAIGTYYALELCKKLKELDAFVYTSTVCSNSNRDDLVEELVYRLPFPCERFFEEFRNGTEESVEALSAQCYPRWPNGYTFSKCLAENVVLEQAAEVPSAIIRPALVSPTVKAPHVGFFEKNSTLALLSEGNGKGFVKVAFVDPDNFNDFVPVDIVANCHVIAAWKVATERCKIPYVVNCSTYGTLSETFDDCRAVFLKMAKENPLPNGFRTPTKFIMTKNPLVYRALCFYEHFVPAYVIDLLLKLSGKKLRLVPLYNLFDKAMQSTTFFTLHKGKYNTTNFRTIGDDLEEEDKEQFFTDCSDATLEKLAANIVKGNILHDWKLDKRTKENRIKRTQWLHRLTQFIKYAFLVIMFTMVYFVTSTVYQLYENCRTAFTKILFMTNHSEIVPQDTCHPSFRTNFENYLTGTLILLVSFIAVSGNGLVLISFFQCHKLRSQKGAYFIANLALSDFLCSVYIMIPSAFCLFKEKWRMDGITCSIHSVFSSAFLTVSNLSLAAINVERAIAVSRPFSYRNDVTMFRVKMAILYTWIHGLCLGAICGLAKGNGRFVWWELMCSPTWSNDYAVFSWIAALLSFGLPSLLLLLSNFSIICSVRRSRSVVFQSCAARDGSGDRLCVRNNTRTLRSLCVLVLVYFTCVFPYYLAKGSLLVKGSGRVAKWMCLLPTPLLFSAAAINPLVYFLLRRDHRNAFFETTSLGVKKIKCIHDFLFSAPQQPLQ</sequence>
<name>A0AAV6UIF8_9ARAC</name>
<dbReference type="PANTHER" id="PTHR11011">
    <property type="entry name" value="MALE STERILITY PROTEIN 2-RELATED"/>
    <property type="match status" value="1"/>
</dbReference>
<dbReference type="GO" id="GO:0102965">
    <property type="term" value="F:alcohol-forming long-chain fatty acyl-CoA reductase activity"/>
    <property type="evidence" value="ECO:0007669"/>
    <property type="project" value="UniProtKB-EC"/>
</dbReference>
<comment type="similarity">
    <text evidence="3">Belongs to the G-protein coupled receptor 1 family.</text>
</comment>
<dbReference type="PRINTS" id="PR00237">
    <property type="entry name" value="GPCRRHODOPSN"/>
</dbReference>
<dbReference type="InterPro" id="IPR033640">
    <property type="entry name" value="FAR_C"/>
</dbReference>
<dbReference type="SUPFAM" id="SSF51735">
    <property type="entry name" value="NAD(P)-binding Rossmann-fold domains"/>
    <property type="match status" value="1"/>
</dbReference>
<keyword evidence="8 9" id="KW-0472">Membrane</keyword>
<evidence type="ECO:0000256" key="1">
    <source>
        <dbReference type="ARBA" id="ARBA00004370"/>
    </source>
</evidence>
<dbReference type="EC" id="1.2.1.84" evidence="9"/>
<feature type="transmembrane region" description="Helical" evidence="9">
    <location>
        <begin position="613"/>
        <end position="634"/>
    </location>
</feature>
<keyword evidence="5 9" id="KW-0812">Transmembrane</keyword>
<dbReference type="InterPro" id="IPR017452">
    <property type="entry name" value="GPCR_Rhodpsn_7TM"/>
</dbReference>
<dbReference type="Gene3D" id="1.20.1070.10">
    <property type="entry name" value="Rhodopsin 7-helix transmembrane proteins"/>
    <property type="match status" value="1"/>
</dbReference>
<dbReference type="InterPro" id="IPR013120">
    <property type="entry name" value="FAR_NAD-bd"/>
</dbReference>
<feature type="transmembrane region" description="Helical" evidence="9">
    <location>
        <begin position="478"/>
        <end position="502"/>
    </location>
</feature>
<dbReference type="PANTHER" id="PTHR11011:SF45">
    <property type="entry name" value="FATTY ACYL-COA REDUCTASE CG8306-RELATED"/>
    <property type="match status" value="1"/>
</dbReference>
<dbReference type="InterPro" id="IPR036291">
    <property type="entry name" value="NAD(P)-bd_dom_sf"/>
</dbReference>
<dbReference type="EMBL" id="JAFNEN010000384">
    <property type="protein sequence ID" value="KAG8184200.1"/>
    <property type="molecule type" value="Genomic_DNA"/>
</dbReference>
<dbReference type="Gene3D" id="3.40.50.720">
    <property type="entry name" value="NAD(P)-binding Rossmann-like Domain"/>
    <property type="match status" value="1"/>
</dbReference>
<evidence type="ECO:0000256" key="2">
    <source>
        <dbReference type="ARBA" id="ARBA00005928"/>
    </source>
</evidence>
<feature type="transmembrane region" description="Helical" evidence="9">
    <location>
        <begin position="789"/>
        <end position="815"/>
    </location>
</feature>
<comment type="similarity">
    <text evidence="2 9">Belongs to the fatty acyl-CoA reductase family.</text>
</comment>
<reference evidence="11 12" key="1">
    <citation type="journal article" date="2022" name="Nat. Ecol. Evol.">
        <title>A masculinizing supergene underlies an exaggerated male reproductive morph in a spider.</title>
        <authorList>
            <person name="Hendrickx F."/>
            <person name="De Corte Z."/>
            <person name="Sonet G."/>
            <person name="Van Belleghem S.M."/>
            <person name="Kostlbacher S."/>
            <person name="Vangestel C."/>
        </authorList>
    </citation>
    <scope>NUCLEOTIDE SEQUENCE [LARGE SCALE GENOMIC DNA]</scope>
    <source>
        <strain evidence="11">W744_W776</strain>
    </source>
</reference>
<dbReference type="GO" id="GO:0005777">
    <property type="term" value="C:peroxisome"/>
    <property type="evidence" value="ECO:0007669"/>
    <property type="project" value="TreeGrafter"/>
</dbReference>
<dbReference type="AlphaFoldDB" id="A0AAV6UIF8"/>
<feature type="transmembrane region" description="Helical" evidence="9">
    <location>
        <begin position="538"/>
        <end position="562"/>
    </location>
</feature>
<evidence type="ECO:0000259" key="10">
    <source>
        <dbReference type="PROSITE" id="PS50262"/>
    </source>
</evidence>
<evidence type="ECO:0000256" key="4">
    <source>
        <dbReference type="ARBA" id="ARBA00022516"/>
    </source>
</evidence>
<keyword evidence="9" id="KW-0521">NADP</keyword>
<dbReference type="GO" id="GO:0035336">
    <property type="term" value="P:long-chain fatty-acyl-CoA metabolic process"/>
    <property type="evidence" value="ECO:0007669"/>
    <property type="project" value="TreeGrafter"/>
</dbReference>
<evidence type="ECO:0000256" key="9">
    <source>
        <dbReference type="RuleBase" id="RU363097"/>
    </source>
</evidence>
<evidence type="ECO:0000256" key="6">
    <source>
        <dbReference type="ARBA" id="ARBA00022989"/>
    </source>
</evidence>
<keyword evidence="9" id="KW-0560">Oxidoreductase</keyword>
<evidence type="ECO:0000313" key="12">
    <source>
        <dbReference type="Proteomes" id="UP000827092"/>
    </source>
</evidence>
<comment type="caution">
    <text evidence="11">The sequence shown here is derived from an EMBL/GenBank/DDBJ whole genome shotgun (WGS) entry which is preliminary data.</text>
</comment>
<dbReference type="SUPFAM" id="SSF81321">
    <property type="entry name" value="Family A G protein-coupled receptor-like"/>
    <property type="match status" value="1"/>
</dbReference>
<dbReference type="Proteomes" id="UP000827092">
    <property type="component" value="Unassembled WGS sequence"/>
</dbReference>
<proteinExistence type="inferred from homology"/>
<comment type="function">
    <text evidence="9">Catalyzes the reduction of fatty acyl-CoA to fatty alcohols.</text>
</comment>
<dbReference type="CDD" id="cd00637">
    <property type="entry name" value="7tm_classA_rhodopsin-like"/>
    <property type="match status" value="1"/>
</dbReference>
<evidence type="ECO:0000256" key="5">
    <source>
        <dbReference type="ARBA" id="ARBA00022692"/>
    </source>
</evidence>
<protein>
    <recommendedName>
        <fullName evidence="9">Fatty acyl-CoA reductase</fullName>
        <ecNumber evidence="9">1.2.1.84</ecNumber>
    </recommendedName>
</protein>
<dbReference type="GO" id="GO:0016020">
    <property type="term" value="C:membrane"/>
    <property type="evidence" value="ECO:0007669"/>
    <property type="project" value="UniProtKB-SubCell"/>
</dbReference>
<evidence type="ECO:0000313" key="11">
    <source>
        <dbReference type="EMBL" id="KAG8184200.1"/>
    </source>
</evidence>
<dbReference type="Pfam" id="PF00001">
    <property type="entry name" value="7tm_1"/>
    <property type="match status" value="1"/>
</dbReference>
<keyword evidence="12" id="KW-1185">Reference proteome</keyword>
<dbReference type="Pfam" id="PF03015">
    <property type="entry name" value="Sterile"/>
    <property type="match status" value="1"/>
</dbReference>
<keyword evidence="6 9" id="KW-1133">Transmembrane helix</keyword>
<comment type="catalytic activity">
    <reaction evidence="9">
        <text>a long-chain fatty acyl-CoA + 2 NADPH + 2 H(+) = a long-chain primary fatty alcohol + 2 NADP(+) + CoA</text>
        <dbReference type="Rhea" id="RHEA:52716"/>
        <dbReference type="ChEBI" id="CHEBI:15378"/>
        <dbReference type="ChEBI" id="CHEBI:57287"/>
        <dbReference type="ChEBI" id="CHEBI:57783"/>
        <dbReference type="ChEBI" id="CHEBI:58349"/>
        <dbReference type="ChEBI" id="CHEBI:77396"/>
        <dbReference type="ChEBI" id="CHEBI:83139"/>
        <dbReference type="EC" id="1.2.1.84"/>
    </reaction>
</comment>
<keyword evidence="7 9" id="KW-0443">Lipid metabolism</keyword>
<evidence type="ECO:0000256" key="7">
    <source>
        <dbReference type="ARBA" id="ARBA00023098"/>
    </source>
</evidence>
<feature type="domain" description="G-protein coupled receptors family 1 profile" evidence="10">
    <location>
        <begin position="554"/>
        <end position="812"/>
    </location>
</feature>
<dbReference type="CDD" id="cd05236">
    <property type="entry name" value="FAR-N_SDR_e"/>
    <property type="match status" value="1"/>
</dbReference>
<keyword evidence="4 9" id="KW-0444">Lipid biosynthesis</keyword>
<dbReference type="GO" id="GO:0080019">
    <property type="term" value="F:alcohol-forming very long-chain fatty acyl-CoA reductase activity"/>
    <property type="evidence" value="ECO:0007669"/>
    <property type="project" value="InterPro"/>
</dbReference>
<feature type="transmembrane region" description="Helical" evidence="9">
    <location>
        <begin position="757"/>
        <end position="777"/>
    </location>
</feature>
<organism evidence="11 12">
    <name type="scientific">Oedothorax gibbosus</name>
    <dbReference type="NCBI Taxonomy" id="931172"/>
    <lineage>
        <taxon>Eukaryota</taxon>
        <taxon>Metazoa</taxon>
        <taxon>Ecdysozoa</taxon>
        <taxon>Arthropoda</taxon>
        <taxon>Chelicerata</taxon>
        <taxon>Arachnida</taxon>
        <taxon>Araneae</taxon>
        <taxon>Araneomorphae</taxon>
        <taxon>Entelegynae</taxon>
        <taxon>Araneoidea</taxon>
        <taxon>Linyphiidae</taxon>
        <taxon>Erigoninae</taxon>
        <taxon>Oedothorax</taxon>
    </lineage>
</organism>
<feature type="transmembrane region" description="Helical" evidence="9">
    <location>
        <begin position="655"/>
        <end position="677"/>
    </location>
</feature>
<accession>A0AAV6UIF8</accession>
<feature type="transmembrane region" description="Helical" evidence="9">
    <location>
        <begin position="574"/>
        <end position="593"/>
    </location>
</feature>
<dbReference type="InterPro" id="IPR026055">
    <property type="entry name" value="FAR"/>
</dbReference>
<gene>
    <name evidence="11" type="ORF">JTE90_015563</name>
</gene>
<dbReference type="Pfam" id="PF07993">
    <property type="entry name" value="NAD_binding_4"/>
    <property type="match status" value="1"/>
</dbReference>
<evidence type="ECO:0000256" key="3">
    <source>
        <dbReference type="ARBA" id="ARBA00010663"/>
    </source>
</evidence>
<feature type="transmembrane region" description="Helical" evidence="9">
    <location>
        <begin position="697"/>
        <end position="721"/>
    </location>
</feature>